<proteinExistence type="inferred from homology"/>
<evidence type="ECO:0000256" key="5">
    <source>
        <dbReference type="ARBA" id="ARBA00023136"/>
    </source>
</evidence>
<keyword evidence="2" id="KW-1003">Cell membrane</keyword>
<dbReference type="Pfam" id="PF01618">
    <property type="entry name" value="MotA_ExbB"/>
    <property type="match status" value="1"/>
</dbReference>
<keyword evidence="6" id="KW-0813">Transport</keyword>
<dbReference type="InParanoid" id="A0A517SE31"/>
<feature type="transmembrane region" description="Helical" evidence="7">
    <location>
        <begin position="166"/>
        <end position="187"/>
    </location>
</feature>
<dbReference type="InterPro" id="IPR002898">
    <property type="entry name" value="MotA_ExbB_proton_chnl"/>
</dbReference>
<evidence type="ECO:0000259" key="8">
    <source>
        <dbReference type="Pfam" id="PF01618"/>
    </source>
</evidence>
<sequence length="226" mass="25140">MEPLRQMTGMLNQFSALSTYVIVAAFAVHLFVFFTLTLWARRDLKNMASALYDFTRGLRHQSLLDRAAPLSDQVDAFLADVNDVISDPARVADRRSLHIRMQIMDERRRYLNSMTFETVYNMARTMIEAYPLGGIVGTVLAIGAALNADAGGVASVDAIVKRFGESIWCTFAGLVATIILLFINSFLEPGFNRLAENRQHVRETVARAKRELSLHAPQAGDEEAAT</sequence>
<comment type="subcellular location">
    <subcellularLocation>
        <location evidence="1">Cell membrane</location>
        <topology evidence="1">Multi-pass membrane protein</topology>
    </subcellularLocation>
    <subcellularLocation>
        <location evidence="6">Membrane</location>
        <topology evidence="6">Multi-pass membrane protein</topology>
    </subcellularLocation>
</comment>
<dbReference type="EMBL" id="CP036271">
    <property type="protein sequence ID" value="QDT54385.1"/>
    <property type="molecule type" value="Genomic_DNA"/>
</dbReference>
<comment type="similarity">
    <text evidence="6">Belongs to the exbB/tolQ family.</text>
</comment>
<dbReference type="KEGG" id="ccos:Pan44_24180"/>
<accession>A0A517SE31</accession>
<keyword evidence="5 7" id="KW-0472">Membrane</keyword>
<feature type="transmembrane region" description="Helical" evidence="7">
    <location>
        <begin position="20"/>
        <end position="40"/>
    </location>
</feature>
<protein>
    <submittedName>
        <fullName evidence="9">MotA/TolQ/ExbB proton channel family protein</fullName>
    </submittedName>
</protein>
<keyword evidence="10" id="KW-1185">Reference proteome</keyword>
<evidence type="ECO:0000256" key="2">
    <source>
        <dbReference type="ARBA" id="ARBA00022475"/>
    </source>
</evidence>
<dbReference type="RefSeq" id="WP_231754301.1">
    <property type="nucleotide sequence ID" value="NZ_CP036271.1"/>
</dbReference>
<feature type="transmembrane region" description="Helical" evidence="7">
    <location>
        <begin position="129"/>
        <end position="146"/>
    </location>
</feature>
<feature type="domain" description="MotA/TolQ/ExbB proton channel" evidence="8">
    <location>
        <begin position="116"/>
        <end position="198"/>
    </location>
</feature>
<dbReference type="AlphaFoldDB" id="A0A517SE31"/>
<evidence type="ECO:0000256" key="7">
    <source>
        <dbReference type="SAM" id="Phobius"/>
    </source>
</evidence>
<evidence type="ECO:0000256" key="3">
    <source>
        <dbReference type="ARBA" id="ARBA00022692"/>
    </source>
</evidence>
<evidence type="ECO:0000256" key="6">
    <source>
        <dbReference type="RuleBase" id="RU004057"/>
    </source>
</evidence>
<evidence type="ECO:0000256" key="4">
    <source>
        <dbReference type="ARBA" id="ARBA00022989"/>
    </source>
</evidence>
<evidence type="ECO:0000256" key="1">
    <source>
        <dbReference type="ARBA" id="ARBA00004651"/>
    </source>
</evidence>
<evidence type="ECO:0000313" key="9">
    <source>
        <dbReference type="EMBL" id="QDT54385.1"/>
    </source>
</evidence>
<dbReference type="Proteomes" id="UP000315700">
    <property type="component" value="Chromosome"/>
</dbReference>
<name>A0A517SE31_9PLAN</name>
<organism evidence="9 10">
    <name type="scientific">Caulifigura coniformis</name>
    <dbReference type="NCBI Taxonomy" id="2527983"/>
    <lineage>
        <taxon>Bacteria</taxon>
        <taxon>Pseudomonadati</taxon>
        <taxon>Planctomycetota</taxon>
        <taxon>Planctomycetia</taxon>
        <taxon>Planctomycetales</taxon>
        <taxon>Planctomycetaceae</taxon>
        <taxon>Caulifigura</taxon>
    </lineage>
</organism>
<reference evidence="9 10" key="1">
    <citation type="submission" date="2019-02" db="EMBL/GenBank/DDBJ databases">
        <title>Deep-cultivation of Planctomycetes and their phenomic and genomic characterization uncovers novel biology.</title>
        <authorList>
            <person name="Wiegand S."/>
            <person name="Jogler M."/>
            <person name="Boedeker C."/>
            <person name="Pinto D."/>
            <person name="Vollmers J."/>
            <person name="Rivas-Marin E."/>
            <person name="Kohn T."/>
            <person name="Peeters S.H."/>
            <person name="Heuer A."/>
            <person name="Rast P."/>
            <person name="Oberbeckmann S."/>
            <person name="Bunk B."/>
            <person name="Jeske O."/>
            <person name="Meyerdierks A."/>
            <person name="Storesund J.E."/>
            <person name="Kallscheuer N."/>
            <person name="Luecker S."/>
            <person name="Lage O.M."/>
            <person name="Pohl T."/>
            <person name="Merkel B.J."/>
            <person name="Hornburger P."/>
            <person name="Mueller R.-W."/>
            <person name="Bruemmer F."/>
            <person name="Labrenz M."/>
            <person name="Spormann A.M."/>
            <person name="Op den Camp H."/>
            <person name="Overmann J."/>
            <person name="Amann R."/>
            <person name="Jetten M.S.M."/>
            <person name="Mascher T."/>
            <person name="Medema M.H."/>
            <person name="Devos D.P."/>
            <person name="Kaster A.-K."/>
            <person name="Ovreas L."/>
            <person name="Rohde M."/>
            <person name="Galperin M.Y."/>
            <person name="Jogler C."/>
        </authorList>
    </citation>
    <scope>NUCLEOTIDE SEQUENCE [LARGE SCALE GENOMIC DNA]</scope>
    <source>
        <strain evidence="9 10">Pan44</strain>
    </source>
</reference>
<keyword evidence="6" id="KW-0653">Protein transport</keyword>
<keyword evidence="3 7" id="KW-0812">Transmembrane</keyword>
<dbReference type="GO" id="GO:0005886">
    <property type="term" value="C:plasma membrane"/>
    <property type="evidence" value="ECO:0007669"/>
    <property type="project" value="UniProtKB-SubCell"/>
</dbReference>
<evidence type="ECO:0000313" key="10">
    <source>
        <dbReference type="Proteomes" id="UP000315700"/>
    </source>
</evidence>
<keyword evidence="4 7" id="KW-1133">Transmembrane helix</keyword>
<dbReference type="GO" id="GO:0015031">
    <property type="term" value="P:protein transport"/>
    <property type="evidence" value="ECO:0007669"/>
    <property type="project" value="UniProtKB-KW"/>
</dbReference>
<gene>
    <name evidence="9" type="ORF">Pan44_24180</name>
</gene>